<dbReference type="RefSeq" id="WP_344158462.1">
    <property type="nucleotide sequence ID" value="NZ_BAAANF010000018.1"/>
</dbReference>
<organism evidence="2 3">
    <name type="scientific">Kribbella yunnanensis</name>
    <dbReference type="NCBI Taxonomy" id="190194"/>
    <lineage>
        <taxon>Bacteria</taxon>
        <taxon>Bacillati</taxon>
        <taxon>Actinomycetota</taxon>
        <taxon>Actinomycetes</taxon>
        <taxon>Propionibacteriales</taxon>
        <taxon>Kribbellaceae</taxon>
        <taxon>Kribbella</taxon>
    </lineage>
</organism>
<gene>
    <name evidence="2" type="ORF">GCM10009745_56630</name>
</gene>
<comment type="caution">
    <text evidence="2">The sequence shown here is derived from an EMBL/GenBank/DDBJ whole genome shotgun (WGS) entry which is preliminary data.</text>
</comment>
<feature type="chain" id="PRO_5045510248" description="Inhibitor I9 domain-containing protein" evidence="1">
    <location>
        <begin position="22"/>
        <end position="120"/>
    </location>
</feature>
<dbReference type="EMBL" id="BAAANF010000018">
    <property type="protein sequence ID" value="GAA1702082.1"/>
    <property type="molecule type" value="Genomic_DNA"/>
</dbReference>
<name>A0ABP4UAW6_9ACTN</name>
<protein>
    <recommendedName>
        <fullName evidence="4">Inhibitor I9 domain-containing protein</fullName>
    </recommendedName>
</protein>
<feature type="signal peptide" evidence="1">
    <location>
        <begin position="1"/>
        <end position="21"/>
    </location>
</feature>
<sequence>MGWVRCGLLAAGLLIIASCTTGTGSTPSETPSGESQRVVVTLAGNFRPEGELGDQARRAQRTAIRAAQDAVLAEVPTAQVIRRYDAVPQLALVVDAAALDRLQHSPRVAAVQQDTAQQSG</sequence>
<evidence type="ECO:0008006" key="4">
    <source>
        <dbReference type="Google" id="ProtNLM"/>
    </source>
</evidence>
<evidence type="ECO:0000313" key="3">
    <source>
        <dbReference type="Proteomes" id="UP001500280"/>
    </source>
</evidence>
<keyword evidence="1" id="KW-0732">Signal</keyword>
<dbReference type="Proteomes" id="UP001500280">
    <property type="component" value="Unassembled WGS sequence"/>
</dbReference>
<proteinExistence type="predicted"/>
<keyword evidence="3" id="KW-1185">Reference proteome</keyword>
<dbReference type="PROSITE" id="PS51257">
    <property type="entry name" value="PROKAR_LIPOPROTEIN"/>
    <property type="match status" value="1"/>
</dbReference>
<reference evidence="3" key="1">
    <citation type="journal article" date="2019" name="Int. J. Syst. Evol. Microbiol.">
        <title>The Global Catalogue of Microorganisms (GCM) 10K type strain sequencing project: providing services to taxonomists for standard genome sequencing and annotation.</title>
        <authorList>
            <consortium name="The Broad Institute Genomics Platform"/>
            <consortium name="The Broad Institute Genome Sequencing Center for Infectious Disease"/>
            <person name="Wu L."/>
            <person name="Ma J."/>
        </authorList>
    </citation>
    <scope>NUCLEOTIDE SEQUENCE [LARGE SCALE GENOMIC DNA]</scope>
    <source>
        <strain evidence="3">JCM 14307</strain>
    </source>
</reference>
<evidence type="ECO:0000313" key="2">
    <source>
        <dbReference type="EMBL" id="GAA1702082.1"/>
    </source>
</evidence>
<accession>A0ABP4UAW6</accession>
<evidence type="ECO:0000256" key="1">
    <source>
        <dbReference type="SAM" id="SignalP"/>
    </source>
</evidence>